<reference evidence="11" key="2">
    <citation type="submission" date="2025-09" db="UniProtKB">
        <authorList>
            <consortium name="Ensembl"/>
        </authorList>
    </citation>
    <scope>IDENTIFICATION</scope>
</reference>
<proteinExistence type="inferred from homology"/>
<keyword evidence="3" id="KW-0812">Transmembrane</keyword>
<dbReference type="Proteomes" id="UP000694546">
    <property type="component" value="Chromosome 23"/>
</dbReference>
<feature type="domain" description="FAM69 N-terminal" evidence="10">
    <location>
        <begin position="59"/>
        <end position="191"/>
    </location>
</feature>
<evidence type="ECO:0000256" key="7">
    <source>
        <dbReference type="ARBA" id="ARBA00023136"/>
    </source>
</evidence>
<keyword evidence="7" id="KW-0472">Membrane</keyword>
<evidence type="ECO:0000313" key="11">
    <source>
        <dbReference type="Ensembl" id="ENSGMOP00000010344.2"/>
    </source>
</evidence>
<dbReference type="GeneID" id="115537403"/>
<comment type="similarity">
    <text evidence="2">Belongs to the DIPK family.</text>
</comment>
<keyword evidence="8" id="KW-1015">Disulfide bond</keyword>
<name>A0A8C4Z9V7_GADMO</name>
<dbReference type="RefSeq" id="XP_030205180.1">
    <property type="nucleotide sequence ID" value="XM_030349320.1"/>
</dbReference>
<gene>
    <name evidence="11" type="primary">dipk1c</name>
</gene>
<evidence type="ECO:0000313" key="12">
    <source>
        <dbReference type="Proteomes" id="UP000694546"/>
    </source>
</evidence>
<comment type="subcellular location">
    <subcellularLocation>
        <location evidence="1">Endoplasmic reticulum membrane</location>
        <topology evidence="1">Single-pass type II membrane protein</topology>
    </subcellularLocation>
</comment>
<keyword evidence="6" id="KW-1133">Transmembrane helix</keyword>
<keyword evidence="4" id="KW-0256">Endoplasmic reticulum</keyword>
<dbReference type="InterPro" id="IPR022049">
    <property type="entry name" value="FAM69_kinase_dom"/>
</dbReference>
<dbReference type="SMART" id="SM01299">
    <property type="entry name" value="PIP49_N"/>
    <property type="match status" value="1"/>
</dbReference>
<evidence type="ECO:0000256" key="8">
    <source>
        <dbReference type="ARBA" id="ARBA00023157"/>
    </source>
</evidence>
<evidence type="ECO:0000256" key="1">
    <source>
        <dbReference type="ARBA" id="ARBA00004648"/>
    </source>
</evidence>
<dbReference type="Pfam" id="PF12260">
    <property type="entry name" value="PIP49_C"/>
    <property type="match status" value="1"/>
</dbReference>
<dbReference type="GeneTree" id="ENSGT00390000006452"/>
<protein>
    <submittedName>
        <fullName evidence="11">Divergent protein kinase domain 1C</fullName>
    </submittedName>
</protein>
<feature type="compositionally biased region" description="Acidic residues" evidence="9">
    <location>
        <begin position="450"/>
        <end position="468"/>
    </location>
</feature>
<dbReference type="PANTHER" id="PTHR21093:SF2">
    <property type="entry name" value="DIVERGENT PROTEIN KINASE DOMAIN 1C"/>
    <property type="match status" value="1"/>
</dbReference>
<feature type="region of interest" description="Disordered" evidence="9">
    <location>
        <begin position="450"/>
        <end position="480"/>
    </location>
</feature>
<dbReference type="InterPro" id="IPR011009">
    <property type="entry name" value="Kinase-like_dom_sf"/>
</dbReference>
<evidence type="ECO:0000256" key="3">
    <source>
        <dbReference type="ARBA" id="ARBA00022692"/>
    </source>
</evidence>
<sequence length="517" mass="57551">MAFPAGLRAGSDHLVDSLRGRLCSASSPLSDMLPGGGGGGGGGEGGRWAGLCLLRWLGVRLWSRRGTLLFALLWFGSWVFLNGLVLVHRSILSDYCTDDKSKRILQRLCVDYADGVVTGDMCADLCVRELVQYKGCLYYDNGKKVMEARWKELPVILKSKLENFSSYEPLAILDYQETTDDLSPLDVVFYATLEVRNSLGLVADEEGEVEGAPGGGERNSSLARLWGHRLRSRDKPYSRAELASLWALLQQEEYTFLRVLQDLSSHVARVLGSCGHFYAVEFLSAGHAWDQNLFSLDQASAPGPPGPAGPMTSRDKVHRIALSFLDMIWHFDNDFTHRLHLCDIKPENFAIRKDLTVVAIDVDMAFFEPKMRDILDQNCTSDDDCNFFDCVSRCNKHKHRCSPRRSNSNLQVICEKIFRSWFSPTLLGVKAGLPLQVELQRAVQDCTEMLGEEEDEDEDEEEEEDGTGEEGKGEQRSGNIHQHLVTLLTRLLNEGGASSEVGGAREGQGHAHTSLNF</sequence>
<evidence type="ECO:0000259" key="10">
    <source>
        <dbReference type="SMART" id="SM01299"/>
    </source>
</evidence>
<dbReference type="AlphaFoldDB" id="A0A8C4Z9V7"/>
<dbReference type="OMA" id="LHYDRGK"/>
<evidence type="ECO:0000256" key="2">
    <source>
        <dbReference type="ARBA" id="ARBA00006338"/>
    </source>
</evidence>
<dbReference type="Pfam" id="PF14875">
    <property type="entry name" value="PIP49_N"/>
    <property type="match status" value="1"/>
</dbReference>
<accession>A0A8C4Z9V7</accession>
<dbReference type="RefSeq" id="XP_030205181.1">
    <property type="nucleotide sequence ID" value="XM_030349321.1"/>
</dbReference>
<evidence type="ECO:0000256" key="4">
    <source>
        <dbReference type="ARBA" id="ARBA00022824"/>
    </source>
</evidence>
<dbReference type="SUPFAM" id="SSF56112">
    <property type="entry name" value="Protein kinase-like (PK-like)"/>
    <property type="match status" value="1"/>
</dbReference>
<dbReference type="RefSeq" id="XP_030205179.1">
    <property type="nucleotide sequence ID" value="XM_030349319.1"/>
</dbReference>
<keyword evidence="5" id="KW-0735">Signal-anchor</keyword>
<evidence type="ECO:0000256" key="9">
    <source>
        <dbReference type="SAM" id="MobiDB-lite"/>
    </source>
</evidence>
<keyword evidence="12" id="KW-1185">Reference proteome</keyword>
<reference evidence="11" key="1">
    <citation type="submission" date="2025-08" db="UniProtKB">
        <authorList>
            <consortium name="Ensembl"/>
        </authorList>
    </citation>
    <scope>IDENTIFICATION</scope>
</reference>
<dbReference type="GO" id="GO:0005789">
    <property type="term" value="C:endoplasmic reticulum membrane"/>
    <property type="evidence" value="ECO:0007669"/>
    <property type="project" value="UniProtKB-SubCell"/>
</dbReference>
<dbReference type="InterPro" id="IPR029244">
    <property type="entry name" value="FAM69_N"/>
</dbReference>
<dbReference type="Ensembl" id="ENSGMOT00000010626.2">
    <property type="protein sequence ID" value="ENSGMOP00000010344.2"/>
    <property type="gene ID" value="ENSGMOG00000009676.2"/>
</dbReference>
<evidence type="ECO:0000256" key="6">
    <source>
        <dbReference type="ARBA" id="ARBA00022989"/>
    </source>
</evidence>
<dbReference type="OrthoDB" id="8543887at2759"/>
<dbReference type="PANTHER" id="PTHR21093">
    <property type="entry name" value="DIVERGENT PROTEIN KINASE DOMAIN 1C-RELATED"/>
    <property type="match status" value="1"/>
</dbReference>
<evidence type="ECO:0000256" key="5">
    <source>
        <dbReference type="ARBA" id="ARBA00022968"/>
    </source>
</evidence>
<organism evidence="11 12">
    <name type="scientific">Gadus morhua</name>
    <name type="common">Atlantic cod</name>
    <dbReference type="NCBI Taxonomy" id="8049"/>
    <lineage>
        <taxon>Eukaryota</taxon>
        <taxon>Metazoa</taxon>
        <taxon>Chordata</taxon>
        <taxon>Craniata</taxon>
        <taxon>Vertebrata</taxon>
        <taxon>Euteleostomi</taxon>
        <taxon>Actinopterygii</taxon>
        <taxon>Neopterygii</taxon>
        <taxon>Teleostei</taxon>
        <taxon>Neoteleostei</taxon>
        <taxon>Acanthomorphata</taxon>
        <taxon>Zeiogadaria</taxon>
        <taxon>Gadariae</taxon>
        <taxon>Gadiformes</taxon>
        <taxon>Gadoidei</taxon>
        <taxon>Gadidae</taxon>
        <taxon>Gadus</taxon>
    </lineage>
</organism>
<feature type="region of interest" description="Disordered" evidence="9">
    <location>
        <begin position="497"/>
        <end position="517"/>
    </location>
</feature>